<evidence type="ECO:0000313" key="3">
    <source>
        <dbReference type="Proteomes" id="UP000293296"/>
    </source>
</evidence>
<dbReference type="AlphaFoldDB" id="A0A4P6HKP7"/>
<dbReference type="Pfam" id="PF10670">
    <property type="entry name" value="DUF4198"/>
    <property type="match status" value="1"/>
</dbReference>
<dbReference type="EMBL" id="CP026538">
    <property type="protein sequence ID" value="QAZ67084.1"/>
    <property type="molecule type" value="Genomic_DNA"/>
</dbReference>
<evidence type="ECO:0000256" key="1">
    <source>
        <dbReference type="SAM" id="SignalP"/>
    </source>
</evidence>
<dbReference type="KEGG" id="dcb:C3Y92_07525"/>
<sequence>MQHKKTVAGVLAALTLALALPGLALAHFQMIYTPEIALDKGGEVDMRLVFTHPFEAGHSMDMGAPEQFFMVYQKGSEGEPQKTDLKAGLNPITWKSLSNTGKAYTFKQKLRSPGDYVFALIPAPYLEPEEGAYMQQITKLVLNVGGIPGNWDKPLGLPAEIVPLAKPYGLYTGNVFVGQVLSEGKPVPNAEIEVEYLNHAPNMAANSFDKKAAATAPHDCFITQAIKADANGVFVYAMPKAGWWGFAAMGVGPVKEFEGKAMSQDGLIWVKAVDMK</sequence>
<reference evidence="2 3" key="1">
    <citation type="submission" date="2018-02" db="EMBL/GenBank/DDBJ databases">
        <title>Genome sequence of Desulfovibrio carbinolicus DSM 3852.</title>
        <authorList>
            <person name="Wilbanks E."/>
            <person name="Skennerton C.T."/>
            <person name="Orphan V.J."/>
        </authorList>
    </citation>
    <scope>NUCLEOTIDE SEQUENCE [LARGE SCALE GENOMIC DNA]</scope>
    <source>
        <strain evidence="2 3">DSM 3852</strain>
    </source>
</reference>
<organism evidence="2 3">
    <name type="scientific">Solidesulfovibrio carbinolicus</name>
    <dbReference type="NCBI Taxonomy" id="296842"/>
    <lineage>
        <taxon>Bacteria</taxon>
        <taxon>Pseudomonadati</taxon>
        <taxon>Thermodesulfobacteriota</taxon>
        <taxon>Desulfovibrionia</taxon>
        <taxon>Desulfovibrionales</taxon>
        <taxon>Desulfovibrionaceae</taxon>
        <taxon>Solidesulfovibrio</taxon>
    </lineage>
</organism>
<name>A0A4P6HKP7_9BACT</name>
<dbReference type="InterPro" id="IPR019613">
    <property type="entry name" value="DUF4198"/>
</dbReference>
<protein>
    <submittedName>
        <fullName evidence="2">DUF4198 domain-containing protein</fullName>
    </submittedName>
</protein>
<dbReference type="OrthoDB" id="9780723at2"/>
<feature type="chain" id="PRO_5020726648" evidence="1">
    <location>
        <begin position="27"/>
        <end position="276"/>
    </location>
</feature>
<keyword evidence="3" id="KW-1185">Reference proteome</keyword>
<evidence type="ECO:0000313" key="2">
    <source>
        <dbReference type="EMBL" id="QAZ67084.1"/>
    </source>
</evidence>
<keyword evidence="1" id="KW-0732">Signal</keyword>
<accession>A0A4P6HKP7</accession>
<feature type="signal peptide" evidence="1">
    <location>
        <begin position="1"/>
        <end position="26"/>
    </location>
</feature>
<proteinExistence type="predicted"/>
<dbReference type="RefSeq" id="WP_129351312.1">
    <property type="nucleotide sequence ID" value="NZ_CP026538.1"/>
</dbReference>
<gene>
    <name evidence="2" type="ORF">C3Y92_07525</name>
</gene>
<dbReference type="Proteomes" id="UP000293296">
    <property type="component" value="Chromosome"/>
</dbReference>